<comment type="caution">
    <text evidence="2">The sequence shown here is derived from an EMBL/GenBank/DDBJ whole genome shotgun (WGS) entry which is preliminary data.</text>
</comment>
<sequence>MNAAPSFSSSGVQDSPSEDIQAQSSQAQDCQTEDSQAQGSQAQGSQAQGSQAQDPQTEDIPANIAEFLSPIQNVWNNIIAKIKIIKGILEDVAREKEDVLFGYWVLIRVSLDGLWVLEILFENRGRTGWLVWGFVG</sequence>
<dbReference type="EMBL" id="JAPEIS010000003">
    <property type="protein sequence ID" value="KAJ8067754.1"/>
    <property type="molecule type" value="Genomic_DNA"/>
</dbReference>
<organism evidence="2 3">
    <name type="scientific">Sclerotinia nivalis</name>
    <dbReference type="NCBI Taxonomy" id="352851"/>
    <lineage>
        <taxon>Eukaryota</taxon>
        <taxon>Fungi</taxon>
        <taxon>Dikarya</taxon>
        <taxon>Ascomycota</taxon>
        <taxon>Pezizomycotina</taxon>
        <taxon>Leotiomycetes</taxon>
        <taxon>Helotiales</taxon>
        <taxon>Sclerotiniaceae</taxon>
        <taxon>Sclerotinia</taxon>
    </lineage>
</organism>
<feature type="region of interest" description="Disordered" evidence="1">
    <location>
        <begin position="1"/>
        <end position="59"/>
    </location>
</feature>
<keyword evidence="3" id="KW-1185">Reference proteome</keyword>
<evidence type="ECO:0000313" key="2">
    <source>
        <dbReference type="EMBL" id="KAJ8067754.1"/>
    </source>
</evidence>
<accession>A0A9X0ART9</accession>
<proteinExistence type="predicted"/>
<gene>
    <name evidence="2" type="ORF">OCU04_003358</name>
</gene>
<reference evidence="2" key="1">
    <citation type="submission" date="2022-11" db="EMBL/GenBank/DDBJ databases">
        <title>Genome Resource of Sclerotinia nivalis Strain SnTB1, a Plant Pathogen Isolated from American Ginseng.</title>
        <authorList>
            <person name="Fan S."/>
        </authorList>
    </citation>
    <scope>NUCLEOTIDE SEQUENCE</scope>
    <source>
        <strain evidence="2">SnTB1</strain>
    </source>
</reference>
<name>A0A9X0ART9_9HELO</name>
<dbReference type="AlphaFoldDB" id="A0A9X0ART9"/>
<evidence type="ECO:0000313" key="3">
    <source>
        <dbReference type="Proteomes" id="UP001152300"/>
    </source>
</evidence>
<protein>
    <submittedName>
        <fullName evidence="2">Uncharacterized protein</fullName>
    </submittedName>
</protein>
<evidence type="ECO:0000256" key="1">
    <source>
        <dbReference type="SAM" id="MobiDB-lite"/>
    </source>
</evidence>
<dbReference type="Proteomes" id="UP001152300">
    <property type="component" value="Unassembled WGS sequence"/>
</dbReference>
<feature type="compositionally biased region" description="Low complexity" evidence="1">
    <location>
        <begin position="35"/>
        <end position="53"/>
    </location>
</feature>
<feature type="compositionally biased region" description="Polar residues" evidence="1">
    <location>
        <begin position="1"/>
        <end position="34"/>
    </location>
</feature>